<name>A0ABU0PAJ8_9MICO</name>
<dbReference type="Proteomes" id="UP001239085">
    <property type="component" value="Unassembled WGS sequence"/>
</dbReference>
<comment type="caution">
    <text evidence="1">The sequence shown here is derived from an EMBL/GenBank/DDBJ whole genome shotgun (WGS) entry which is preliminary data.</text>
</comment>
<dbReference type="RefSeq" id="WP_307362013.1">
    <property type="nucleotide sequence ID" value="NZ_JAUSXK010000001.1"/>
</dbReference>
<evidence type="ECO:0000313" key="1">
    <source>
        <dbReference type="EMBL" id="MDQ0644360.1"/>
    </source>
</evidence>
<sequence length="51" mass="5796">MSDRDLSYASARFPWDAAQMATQAWEHDARSMTAVSYPLRPVDQDDEGLHV</sequence>
<protein>
    <submittedName>
        <fullName evidence="1">Uncharacterized protein</fullName>
    </submittedName>
</protein>
<dbReference type="EMBL" id="JAUSXK010000001">
    <property type="protein sequence ID" value="MDQ0644360.1"/>
    <property type="molecule type" value="Genomic_DNA"/>
</dbReference>
<keyword evidence="2" id="KW-1185">Reference proteome</keyword>
<gene>
    <name evidence="1" type="ORF">QFZ46_002520</name>
</gene>
<organism evidence="1 2">
    <name type="scientific">Microbacterium murale</name>
    <dbReference type="NCBI Taxonomy" id="1081040"/>
    <lineage>
        <taxon>Bacteria</taxon>
        <taxon>Bacillati</taxon>
        <taxon>Actinomycetota</taxon>
        <taxon>Actinomycetes</taxon>
        <taxon>Micrococcales</taxon>
        <taxon>Microbacteriaceae</taxon>
        <taxon>Microbacterium</taxon>
    </lineage>
</organism>
<evidence type="ECO:0000313" key="2">
    <source>
        <dbReference type="Proteomes" id="UP001239085"/>
    </source>
</evidence>
<reference evidence="1 2" key="1">
    <citation type="submission" date="2023-07" db="EMBL/GenBank/DDBJ databases">
        <title>Comparative genomics of wheat-associated soil bacteria to identify genetic determinants of phenazine resistance.</title>
        <authorList>
            <person name="Mouncey N."/>
        </authorList>
    </citation>
    <scope>NUCLEOTIDE SEQUENCE [LARGE SCALE GENOMIC DNA]</scope>
    <source>
        <strain evidence="1 2">W2I7</strain>
    </source>
</reference>
<accession>A0ABU0PAJ8</accession>
<proteinExistence type="predicted"/>